<evidence type="ECO:0008006" key="3">
    <source>
        <dbReference type="Google" id="ProtNLM"/>
    </source>
</evidence>
<sequence>MSDSPSLSVDLSFDRHLESSSSDSDQSLLIDLAPILGSLLLNAAVHNSYAWPLIDDLTIKVFSMLDTQSLYYAAATCSLFKKSAMERQH</sequence>
<organism evidence="1 2">
    <name type="scientific">Rubroshorea leprosula</name>
    <dbReference type="NCBI Taxonomy" id="152421"/>
    <lineage>
        <taxon>Eukaryota</taxon>
        <taxon>Viridiplantae</taxon>
        <taxon>Streptophyta</taxon>
        <taxon>Embryophyta</taxon>
        <taxon>Tracheophyta</taxon>
        <taxon>Spermatophyta</taxon>
        <taxon>Magnoliopsida</taxon>
        <taxon>eudicotyledons</taxon>
        <taxon>Gunneridae</taxon>
        <taxon>Pentapetalae</taxon>
        <taxon>rosids</taxon>
        <taxon>malvids</taxon>
        <taxon>Malvales</taxon>
        <taxon>Dipterocarpaceae</taxon>
        <taxon>Rubroshorea</taxon>
    </lineage>
</organism>
<comment type="caution">
    <text evidence="1">The sequence shown here is derived from an EMBL/GenBank/DDBJ whole genome shotgun (WGS) entry which is preliminary data.</text>
</comment>
<reference evidence="1 2" key="1">
    <citation type="journal article" date="2021" name="Commun. Biol.">
        <title>The genome of Shorea leprosula (Dipterocarpaceae) highlights the ecological relevance of drought in aseasonal tropical rainforests.</title>
        <authorList>
            <person name="Ng K.K.S."/>
            <person name="Kobayashi M.J."/>
            <person name="Fawcett J.A."/>
            <person name="Hatakeyama M."/>
            <person name="Paape T."/>
            <person name="Ng C.H."/>
            <person name="Ang C.C."/>
            <person name="Tnah L.H."/>
            <person name="Lee C.T."/>
            <person name="Nishiyama T."/>
            <person name="Sese J."/>
            <person name="O'Brien M.J."/>
            <person name="Copetti D."/>
            <person name="Mohd Noor M.I."/>
            <person name="Ong R.C."/>
            <person name="Putra M."/>
            <person name="Sireger I.Z."/>
            <person name="Indrioko S."/>
            <person name="Kosugi Y."/>
            <person name="Izuno A."/>
            <person name="Isagi Y."/>
            <person name="Lee S.L."/>
            <person name="Shimizu K.K."/>
        </authorList>
    </citation>
    <scope>NUCLEOTIDE SEQUENCE [LARGE SCALE GENOMIC DNA]</scope>
    <source>
        <strain evidence="1">214</strain>
    </source>
</reference>
<dbReference type="AlphaFoldDB" id="A0AAV5KT76"/>
<name>A0AAV5KT76_9ROSI</name>
<gene>
    <name evidence="1" type="ORF">SLEP1_g36900</name>
</gene>
<evidence type="ECO:0000313" key="2">
    <source>
        <dbReference type="Proteomes" id="UP001054252"/>
    </source>
</evidence>
<protein>
    <recommendedName>
        <fullName evidence="3">F-box domain-containing protein</fullName>
    </recommendedName>
</protein>
<evidence type="ECO:0000313" key="1">
    <source>
        <dbReference type="EMBL" id="GKV27766.1"/>
    </source>
</evidence>
<dbReference type="Proteomes" id="UP001054252">
    <property type="component" value="Unassembled WGS sequence"/>
</dbReference>
<proteinExistence type="predicted"/>
<accession>A0AAV5KT76</accession>
<keyword evidence="2" id="KW-1185">Reference proteome</keyword>
<dbReference type="EMBL" id="BPVZ01000077">
    <property type="protein sequence ID" value="GKV27766.1"/>
    <property type="molecule type" value="Genomic_DNA"/>
</dbReference>